<sequence>MLSNGDIDAALSNCGIVQISVFREWGGTIEDVSRLVARCKEIGLRYVIHPVGYYLSETREVERAKTLDFLCRLAAMSADALVIHDEGTPWGGRLEGIFERCYVRALEELSGMCRVSIENAHNTPDIKWFWGRYSNSITLDIGHVEAAGLDSLDFVNGLEDEIIKKIDFVHIHKCNGKRADGSNDHWGLDAGCRELQSLRQFLKRKKDSGIICEIVENDQIMTTLKLIEPIMMEERCS</sequence>
<dbReference type="RefSeq" id="WP_085052566.1">
    <property type="nucleotide sequence ID" value="NZ_LNQR01000070.1"/>
</dbReference>
<evidence type="ECO:0000313" key="2">
    <source>
        <dbReference type="Proteomes" id="UP000060487"/>
    </source>
</evidence>
<evidence type="ECO:0008006" key="3">
    <source>
        <dbReference type="Google" id="ProtNLM"/>
    </source>
</evidence>
<dbReference type="EMBL" id="LNQR01000070">
    <property type="protein sequence ID" value="KWT84029.1"/>
    <property type="molecule type" value="Genomic_DNA"/>
</dbReference>
<dbReference type="SUPFAM" id="SSF51658">
    <property type="entry name" value="Xylose isomerase-like"/>
    <property type="match status" value="1"/>
</dbReference>
<proteinExistence type="predicted"/>
<comment type="caution">
    <text evidence="1">The sequence shown here is derived from an EMBL/GenBank/DDBJ whole genome shotgun (WGS) entry which is preliminary data.</text>
</comment>
<dbReference type="Proteomes" id="UP000060487">
    <property type="component" value="Unassembled WGS sequence"/>
</dbReference>
<accession>A0ABR5SF73</accession>
<reference evidence="1 2" key="1">
    <citation type="submission" date="2015-11" db="EMBL/GenBank/DDBJ databases">
        <authorList>
            <person name="Lin W."/>
        </authorList>
    </citation>
    <scope>NUCLEOTIDE SEQUENCE [LARGE SCALE GENOMIC DNA]</scope>
    <source>
        <strain evidence="1 2">HCH-1</strain>
    </source>
</reference>
<organism evidence="1 2">
    <name type="scientific">Candidatus Magnetominusculus xianensis</name>
    <dbReference type="NCBI Taxonomy" id="1748249"/>
    <lineage>
        <taxon>Bacteria</taxon>
        <taxon>Pseudomonadati</taxon>
        <taxon>Nitrospirota</taxon>
        <taxon>Nitrospiria</taxon>
        <taxon>Nitrospirales</taxon>
        <taxon>Nitrospiraceae</taxon>
        <taxon>Candidatus Magnetominusculus</taxon>
    </lineage>
</organism>
<dbReference type="InterPro" id="IPR036237">
    <property type="entry name" value="Xyl_isomerase-like_sf"/>
</dbReference>
<name>A0ABR5SF73_9BACT</name>
<keyword evidence="2" id="KW-1185">Reference proteome</keyword>
<gene>
    <name evidence="1" type="ORF">ASN18_1956</name>
</gene>
<dbReference type="Gene3D" id="3.20.20.150">
    <property type="entry name" value="Divalent-metal-dependent TIM barrel enzymes"/>
    <property type="match status" value="1"/>
</dbReference>
<protein>
    <recommendedName>
        <fullName evidence="3">Xylose isomerase-like TIM barrel domain-containing protein</fullName>
    </recommendedName>
</protein>
<evidence type="ECO:0000313" key="1">
    <source>
        <dbReference type="EMBL" id="KWT84029.1"/>
    </source>
</evidence>